<dbReference type="EMBL" id="LKEB01000009">
    <property type="protein sequence ID" value="ROW15392.1"/>
    <property type="molecule type" value="Genomic_DNA"/>
</dbReference>
<reference evidence="3 4" key="1">
    <citation type="submission" date="2015-09" db="EMBL/GenBank/DDBJ databases">
        <title>Host preference determinants of Valsa canker pathogens revealed by comparative genomics.</title>
        <authorList>
            <person name="Yin Z."/>
            <person name="Huang L."/>
        </authorList>
    </citation>
    <scope>NUCLEOTIDE SEQUENCE [LARGE SCALE GENOMIC DNA]</scope>
    <source>
        <strain evidence="3 4">SXYLt</strain>
    </source>
</reference>
<dbReference type="STRING" id="1230097.A0A423XHA0"/>
<dbReference type="AlphaFoldDB" id="A0A423XHA0"/>
<protein>
    <submittedName>
        <fullName evidence="3">Uncharacterized protein</fullName>
    </submittedName>
</protein>
<dbReference type="OrthoDB" id="10472926at2759"/>
<name>A0A423XHA0_9PEZI</name>
<evidence type="ECO:0000313" key="4">
    <source>
        <dbReference type="Proteomes" id="UP000285146"/>
    </source>
</evidence>
<keyword evidence="1" id="KW-0175">Coiled coil</keyword>
<accession>A0A423XHA0</accession>
<dbReference type="Proteomes" id="UP000285146">
    <property type="component" value="Unassembled WGS sequence"/>
</dbReference>
<keyword evidence="4" id="KW-1185">Reference proteome</keyword>
<evidence type="ECO:0000313" key="3">
    <source>
        <dbReference type="EMBL" id="ROW15392.1"/>
    </source>
</evidence>
<feature type="coiled-coil region" evidence="1">
    <location>
        <begin position="269"/>
        <end position="303"/>
    </location>
</feature>
<evidence type="ECO:0000256" key="1">
    <source>
        <dbReference type="SAM" id="Coils"/>
    </source>
</evidence>
<evidence type="ECO:0000256" key="2">
    <source>
        <dbReference type="SAM" id="MobiDB-lite"/>
    </source>
</evidence>
<feature type="region of interest" description="Disordered" evidence="2">
    <location>
        <begin position="214"/>
        <end position="242"/>
    </location>
</feature>
<dbReference type="InParanoid" id="A0A423XHA0"/>
<organism evidence="3 4">
    <name type="scientific">Cytospora leucostoma</name>
    <dbReference type="NCBI Taxonomy" id="1230097"/>
    <lineage>
        <taxon>Eukaryota</taxon>
        <taxon>Fungi</taxon>
        <taxon>Dikarya</taxon>
        <taxon>Ascomycota</taxon>
        <taxon>Pezizomycotina</taxon>
        <taxon>Sordariomycetes</taxon>
        <taxon>Sordariomycetidae</taxon>
        <taxon>Diaporthales</taxon>
        <taxon>Cytosporaceae</taxon>
        <taxon>Cytospora</taxon>
    </lineage>
</organism>
<feature type="compositionally biased region" description="Polar residues" evidence="2">
    <location>
        <begin position="215"/>
        <end position="239"/>
    </location>
</feature>
<gene>
    <name evidence="3" type="ORF">VPNG_02419</name>
</gene>
<proteinExistence type="predicted"/>
<comment type="caution">
    <text evidence="3">The sequence shown here is derived from an EMBL/GenBank/DDBJ whole genome shotgun (WGS) entry which is preliminary data.</text>
</comment>
<sequence length="531" mass="60109">MAEPSTSSVECQNILVDWVGIHGSDDETRHLCHGKPATSREVKLEIYFDPVSSFGFFKLRAPVDVEGEIMPLFLHIKPDRITSLIYTGSKGTTNTMPHLRFTLGKPAELIVPFGDSLPLKRPKLDGSTLTSLKQLAQETTLCVYMAHDQMLSETLLQPLCAAVTDRSLKPLKLYSELSGLYRGRGAKVLQGAELGVPPALPSYDEVGGLAIPYPSKQSAAPTSASTKRPRLSSSDSYGNESEDIRADCWKKPVIEPGAYEQNQLACEEFSRLRDELLQMKTKVKQMEEESQMMKLELKKMDEGSQQMKAEMALIKTTTVETDSQATSETSTGKPTLSQRMRTRLDVYSKVEVEDRVHEGTLDTIVGEELCRQAEIDARFDDLEDRHDSYTKSEIDRKLEEVEQNLARELQESLCNVDDVEEILYHKLKTVYTKDETDNRLYDLEKSYKDTSSIEIEEWMVETKGDLEKDLRSEIKDAKVDLQGWMQTAVRLRMKSVKRALKLRMGKRSLSKMPPWRKFSRSRVVVKSTGSD</sequence>